<accession>A0A2D3VLI3</accession>
<dbReference type="Proteomes" id="UP000225277">
    <property type="component" value="Unassembled WGS sequence"/>
</dbReference>
<dbReference type="CDD" id="cd02440">
    <property type="entry name" value="AdoMet_MTases"/>
    <property type="match status" value="1"/>
</dbReference>
<dbReference type="SUPFAM" id="SSF53335">
    <property type="entry name" value="S-adenosyl-L-methionine-dependent methyltransferases"/>
    <property type="match status" value="1"/>
</dbReference>
<gene>
    <name evidence="3" type="ORF">RCC_09108</name>
</gene>
<feature type="compositionally biased region" description="Basic and acidic residues" evidence="1">
    <location>
        <begin position="25"/>
        <end position="42"/>
    </location>
</feature>
<keyword evidence="4" id="KW-1185">Reference proteome</keyword>
<dbReference type="RefSeq" id="XP_023630118.1">
    <property type="nucleotide sequence ID" value="XM_023774350.1"/>
</dbReference>
<dbReference type="AlphaFoldDB" id="A0A2D3VLI3"/>
<feature type="domain" description="Methyltransferase" evidence="2">
    <location>
        <begin position="175"/>
        <end position="274"/>
    </location>
</feature>
<evidence type="ECO:0000259" key="2">
    <source>
        <dbReference type="Pfam" id="PF13649"/>
    </source>
</evidence>
<dbReference type="InterPro" id="IPR029063">
    <property type="entry name" value="SAM-dependent_MTases_sf"/>
</dbReference>
<feature type="compositionally biased region" description="Basic and acidic residues" evidence="1">
    <location>
        <begin position="382"/>
        <end position="391"/>
    </location>
</feature>
<name>A0A2D3VLI3_9PEZI</name>
<dbReference type="OrthoDB" id="2013972at2759"/>
<evidence type="ECO:0000256" key="1">
    <source>
        <dbReference type="SAM" id="MobiDB-lite"/>
    </source>
</evidence>
<evidence type="ECO:0000313" key="4">
    <source>
        <dbReference type="Proteomes" id="UP000225277"/>
    </source>
</evidence>
<sequence length="519" mass="57376">MDGFGYAHLLPKEPQTARLSPDARASSREPSLHSQEDPDRAASHGSISAPQKTRTAKRRESIRGLLRRDGFLGEARELYVPHYSSAASSRASSTMSSAPIPLRQTVTNSEPPKDDTQSGPFELRHGRRYLRDAAYPLPVDLAELTRQTLRTLLAVQAFGKPICSPVFAEDIPQRILEIGCGSGFWSATCHDHYAALGHDNIEFVGMDIAPLAPDLRKQGVNWKFVQHDIRVVPWPFEENSFDLIMAKDLSLVMPLALETENILAAIINYIRPGGVLEVWDGDHVIRSLHPNTPVASRKKPQEQFIAEQTATFSIPPGHPFLPTQSKHLQQANAWIMQSLFARDLHPVPCVRIAEIMLTDDKLGGFGNRRVAVPLGGLKEERGQWEGWKDQRSMSSTSGRSTPSSQSIRSGRESPAPSLQIARSGHDSPMSTSSMDPLKVAQKPLTPDQAALRQTALITVLQFIQSMEPLLREVSGKTSDEWTTWCSGMMTELLDPSQAGLSGECLELGAWWTHRLPLTS</sequence>
<dbReference type="GeneID" id="35604182"/>
<dbReference type="InterPro" id="IPR041698">
    <property type="entry name" value="Methyltransf_25"/>
</dbReference>
<dbReference type="Gene3D" id="3.40.50.150">
    <property type="entry name" value="Vaccinia Virus protein VP39"/>
    <property type="match status" value="1"/>
</dbReference>
<organism evidence="3 4">
    <name type="scientific">Ramularia collo-cygni</name>
    <dbReference type="NCBI Taxonomy" id="112498"/>
    <lineage>
        <taxon>Eukaryota</taxon>
        <taxon>Fungi</taxon>
        <taxon>Dikarya</taxon>
        <taxon>Ascomycota</taxon>
        <taxon>Pezizomycotina</taxon>
        <taxon>Dothideomycetes</taxon>
        <taxon>Dothideomycetidae</taxon>
        <taxon>Mycosphaerellales</taxon>
        <taxon>Mycosphaerellaceae</taxon>
        <taxon>Ramularia</taxon>
    </lineage>
</organism>
<feature type="region of interest" description="Disordered" evidence="1">
    <location>
        <begin position="1"/>
        <end position="61"/>
    </location>
</feature>
<dbReference type="Pfam" id="PF13649">
    <property type="entry name" value="Methyltransf_25"/>
    <property type="match status" value="1"/>
</dbReference>
<proteinExistence type="predicted"/>
<reference evidence="3 4" key="1">
    <citation type="submission" date="2016-03" db="EMBL/GenBank/DDBJ databases">
        <authorList>
            <person name="Ploux O."/>
        </authorList>
    </citation>
    <scope>NUCLEOTIDE SEQUENCE [LARGE SCALE GENOMIC DNA]</scope>
    <source>
        <strain evidence="3 4">URUG2</strain>
    </source>
</reference>
<protein>
    <submittedName>
        <fullName evidence="3">Related to SAM binding motif containing protein</fullName>
    </submittedName>
</protein>
<dbReference type="STRING" id="112498.A0A2D3VLI3"/>
<evidence type="ECO:0000313" key="3">
    <source>
        <dbReference type="EMBL" id="CZT23394.1"/>
    </source>
</evidence>
<feature type="compositionally biased region" description="Low complexity" evidence="1">
    <location>
        <begin position="392"/>
        <end position="408"/>
    </location>
</feature>
<dbReference type="EMBL" id="FJUY01000016">
    <property type="protein sequence ID" value="CZT23394.1"/>
    <property type="molecule type" value="Genomic_DNA"/>
</dbReference>
<feature type="region of interest" description="Disordered" evidence="1">
    <location>
        <begin position="382"/>
        <end position="436"/>
    </location>
</feature>